<feature type="domain" description="ABC transporter" evidence="14">
    <location>
        <begin position="832"/>
        <end position="1066"/>
    </location>
</feature>
<evidence type="ECO:0000256" key="3">
    <source>
        <dbReference type="ARBA" id="ARBA00022448"/>
    </source>
</evidence>
<gene>
    <name evidence="16" type="primary">LOC107725580</name>
</gene>
<keyword evidence="8 13" id="KW-1133">Transmembrane helix</keyword>
<feature type="transmembrane region" description="Helical" evidence="13">
    <location>
        <begin position="79"/>
        <end position="99"/>
    </location>
</feature>
<feature type="domain" description="ABC transmembrane type-1" evidence="15">
    <location>
        <begin position="1"/>
        <end position="100"/>
    </location>
</feature>
<dbReference type="InterPro" id="IPR003593">
    <property type="entry name" value="AAA+_ATPase"/>
</dbReference>
<evidence type="ECO:0000256" key="8">
    <source>
        <dbReference type="ARBA" id="ARBA00022989"/>
    </source>
</evidence>
<evidence type="ECO:0000259" key="15">
    <source>
        <dbReference type="PROSITE" id="PS50929"/>
    </source>
</evidence>
<dbReference type="CDD" id="cd03288">
    <property type="entry name" value="ABCC_SUR2"/>
    <property type="match status" value="1"/>
</dbReference>
<evidence type="ECO:0000313" key="16">
    <source>
        <dbReference type="Ensembl" id="ENSSRHP00000038745.1"/>
    </source>
</evidence>
<feature type="transmembrane region" description="Helical" evidence="13">
    <location>
        <begin position="209"/>
        <end position="228"/>
    </location>
</feature>
<keyword evidence="10" id="KW-0675">Receptor</keyword>
<evidence type="ECO:0000256" key="7">
    <source>
        <dbReference type="ARBA" id="ARBA00022840"/>
    </source>
</evidence>
<evidence type="ECO:0000256" key="10">
    <source>
        <dbReference type="ARBA" id="ARBA00023170"/>
    </source>
</evidence>
<feature type="transmembrane region" description="Helical" evidence="13">
    <location>
        <begin position="159"/>
        <end position="181"/>
    </location>
</feature>
<dbReference type="Pfam" id="PF00664">
    <property type="entry name" value="ABC_membrane"/>
    <property type="match status" value="2"/>
</dbReference>
<feature type="compositionally biased region" description="Acidic residues" evidence="12">
    <location>
        <begin position="460"/>
        <end position="475"/>
    </location>
</feature>
<evidence type="ECO:0000313" key="17">
    <source>
        <dbReference type="Proteomes" id="UP000472270"/>
    </source>
</evidence>
<dbReference type="Gene3D" id="3.40.50.300">
    <property type="entry name" value="P-loop containing nucleotide triphosphate hydrolases"/>
    <property type="match status" value="2"/>
</dbReference>
<dbReference type="PROSITE" id="PS00211">
    <property type="entry name" value="ABC_TRANSPORTER_1"/>
    <property type="match status" value="2"/>
</dbReference>
<evidence type="ECO:0000256" key="12">
    <source>
        <dbReference type="SAM" id="MobiDB-lite"/>
    </source>
</evidence>
<feature type="domain" description="ABC transporter" evidence="14">
    <location>
        <begin position="181"/>
        <end position="420"/>
    </location>
</feature>
<evidence type="ECO:0000256" key="2">
    <source>
        <dbReference type="ARBA" id="ARBA00009726"/>
    </source>
</evidence>
<dbReference type="InterPro" id="IPR003439">
    <property type="entry name" value="ABC_transporter-like_ATP-bd"/>
</dbReference>
<evidence type="ECO:0000256" key="9">
    <source>
        <dbReference type="ARBA" id="ARBA00023136"/>
    </source>
</evidence>
<feature type="transmembrane region" description="Helical" evidence="13">
    <location>
        <begin position="648"/>
        <end position="673"/>
    </location>
</feature>
<feature type="domain" description="ABC transmembrane type-1" evidence="15">
    <location>
        <begin position="559"/>
        <end position="797"/>
    </location>
</feature>
<keyword evidence="11" id="KW-0325">Glycoprotein</keyword>
<feature type="region of interest" description="Disordered" evidence="12">
    <location>
        <begin position="456"/>
        <end position="479"/>
    </location>
</feature>
<evidence type="ECO:0000256" key="13">
    <source>
        <dbReference type="SAM" id="Phobius"/>
    </source>
</evidence>
<feature type="transmembrane region" description="Helical" evidence="13">
    <location>
        <begin position="536"/>
        <end position="555"/>
    </location>
</feature>
<organism evidence="16 17">
    <name type="scientific">Sinocyclocheilus rhinocerous</name>
    <dbReference type="NCBI Taxonomy" id="307959"/>
    <lineage>
        <taxon>Eukaryota</taxon>
        <taxon>Metazoa</taxon>
        <taxon>Chordata</taxon>
        <taxon>Craniata</taxon>
        <taxon>Vertebrata</taxon>
        <taxon>Euteleostomi</taxon>
        <taxon>Actinopterygii</taxon>
        <taxon>Neopterygii</taxon>
        <taxon>Teleostei</taxon>
        <taxon>Ostariophysi</taxon>
        <taxon>Cypriniformes</taxon>
        <taxon>Cyprinidae</taxon>
        <taxon>Cyprininae</taxon>
        <taxon>Sinocyclocheilus</taxon>
    </lineage>
</organism>
<dbReference type="InterPro" id="IPR011527">
    <property type="entry name" value="ABC1_TM_dom"/>
</dbReference>
<dbReference type="Ensembl" id="ENSSRHT00000039852.1">
    <property type="protein sequence ID" value="ENSSRHP00000038745.1"/>
    <property type="gene ID" value="ENSSRHG00000016298.1"/>
</dbReference>
<dbReference type="FunFam" id="3.40.50.300:FF:000394">
    <property type="entry name" value="ATP-binding cassette, sub-family C (CFTR/MRP), member 9"/>
    <property type="match status" value="1"/>
</dbReference>
<feature type="transmembrane region" description="Helical" evidence="13">
    <location>
        <begin position="35"/>
        <end position="59"/>
    </location>
</feature>
<dbReference type="PANTHER" id="PTHR24223">
    <property type="entry name" value="ATP-BINDING CASSETTE SUB-FAMILY C"/>
    <property type="match status" value="1"/>
</dbReference>
<feature type="transmembrane region" description="Helical" evidence="13">
    <location>
        <begin position="749"/>
        <end position="765"/>
    </location>
</feature>
<protein>
    <submittedName>
        <fullName evidence="16">ATP-binding cassette sub-family C member 9-like</fullName>
    </submittedName>
</protein>
<dbReference type="PROSITE" id="PS50893">
    <property type="entry name" value="ABC_TRANSPORTER_2"/>
    <property type="match status" value="2"/>
</dbReference>
<dbReference type="Gene3D" id="1.20.1560.10">
    <property type="entry name" value="ABC transporter type 1, transmembrane domain"/>
    <property type="match status" value="2"/>
</dbReference>
<dbReference type="SMART" id="SM00382">
    <property type="entry name" value="AAA"/>
    <property type="match status" value="2"/>
</dbReference>
<keyword evidence="17" id="KW-1185">Reference proteome</keyword>
<evidence type="ECO:0000256" key="1">
    <source>
        <dbReference type="ARBA" id="ARBA00004651"/>
    </source>
</evidence>
<dbReference type="PROSITE" id="PS50929">
    <property type="entry name" value="ABC_TM1F"/>
    <property type="match status" value="2"/>
</dbReference>
<evidence type="ECO:0000259" key="14">
    <source>
        <dbReference type="PROSITE" id="PS50893"/>
    </source>
</evidence>
<keyword evidence="6" id="KW-0547">Nucleotide-binding</keyword>
<reference evidence="16" key="2">
    <citation type="submission" date="2025-09" db="UniProtKB">
        <authorList>
            <consortium name="Ensembl"/>
        </authorList>
    </citation>
    <scope>IDENTIFICATION</scope>
</reference>
<keyword evidence="5" id="KW-0677">Repeat</keyword>
<dbReference type="GO" id="GO:0005524">
    <property type="term" value="F:ATP binding"/>
    <property type="evidence" value="ECO:0007669"/>
    <property type="project" value="UniProtKB-KW"/>
</dbReference>
<sequence>ILKGIKLLKLYAWENIFCDRVEETRGKELTSLKTFALYTSMSIFMNAAIPIAAVLATFVTHAYIEEVRLSPAKAFASLALFHILVTPLFLLSTVVRFAVKALVSVQKLSEFLQSDEIGDDSWRNGEMYMSLEVGKKYKYHGDVSLVRAKMKRSYHVHSALCWFVSIILNPMVFVCIGEWVIQVNDGFFTWGSNLSTLTDINIRIPTGQLTMIVGQVGCGKSSLLLAMLGEMQTISGKVYWSKEGHSQYQEIYFCKNRYSVAYAAQKSWLLNATVEENITFGSPFNKQRYKAVIDACSLQPDIDLLPFGDQTEIGERGINLSGGQRQRICVARALYQNTNIVFLDDPFSALDIHLSDHLMQEGILKFLQDDKRTLVLVTHKLQYLIHADWIIAMKDGSVLREGTLKDIQTHDVELYEHWKTLMNRQDQELEKETEMESQTTLERKTLRRAFYSREAKNQIDDEDEEEEVEEDDDDNMSTTTSRRSKIQWKMCCRYLSSGGFLMVFLMVSSKLAKHSVMVAIDYWLAAWTSSNPHNQSLVTCHCCFLFEMSFILYILHRSYVPVFIILCGAAIALCLITSLTVEFLGVAAATNLHHNLLNKIIHAPIRFFDVTPLGQILNRFSADTNIIDQHIPPTLESLTRSTLLCLSAIGVIAFVTPAFLIALVPLAVAFYFIQKYFRVASKDLQDLDDSTQLPLLCHFSETAEGLTTIRAFRHEARFKQRMLELTDTNNTAYLFLSAANRWLEVRTDYLGAVIVLTAAVAAIWSTSQSGLVGLGLTYALTVTNYLNWVVRNLADLEVQMAAVKKVNSFLSTESENYEGSMGNKSFPDTIKIKIHDLCVRYDTMLKPVLKHVNAHINPGQKVGICGRTGSGKSSLSLAFFNMVDVFEGKIVIDGIDICKLPLQTLRSRLSIILQDPVLFSGSIRLNLDPERTCTDDRLWEALEIAQLKNIVKALPGGLDAVVTEGGENFSVGQRQLFCLARAFVRKSSILIMDEATASIDMATENILQKVVMTAFADRTVVTIAHRVHTILTADLVIVMKRGSIMEYGKPEILMEQEDGLFASFVKADM</sequence>
<dbReference type="InterPro" id="IPR036640">
    <property type="entry name" value="ABC1_TM_sf"/>
</dbReference>
<dbReference type="FunFam" id="3.40.50.300:FF:000197">
    <property type="entry name" value="ATP-binding cassette, sub-family C (CFTR/MRP), member 9"/>
    <property type="match status" value="1"/>
</dbReference>
<dbReference type="AlphaFoldDB" id="A0A673IGR3"/>
<dbReference type="GO" id="GO:0140359">
    <property type="term" value="F:ABC-type transporter activity"/>
    <property type="evidence" value="ECO:0007669"/>
    <property type="project" value="InterPro"/>
</dbReference>
<feature type="transmembrane region" description="Helical" evidence="13">
    <location>
        <begin position="491"/>
        <end position="508"/>
    </location>
</feature>
<feature type="transmembrane region" description="Helical" evidence="13">
    <location>
        <begin position="562"/>
        <end position="589"/>
    </location>
</feature>
<dbReference type="CDD" id="cd18602">
    <property type="entry name" value="ABC_6TM_SUR1_D2_like"/>
    <property type="match status" value="1"/>
</dbReference>
<dbReference type="GO" id="GO:0005886">
    <property type="term" value="C:plasma membrane"/>
    <property type="evidence" value="ECO:0007669"/>
    <property type="project" value="UniProtKB-SubCell"/>
</dbReference>
<evidence type="ECO:0000256" key="6">
    <source>
        <dbReference type="ARBA" id="ARBA00022741"/>
    </source>
</evidence>
<dbReference type="Proteomes" id="UP000472270">
    <property type="component" value="Unassembled WGS sequence"/>
</dbReference>
<dbReference type="InterPro" id="IPR050173">
    <property type="entry name" value="ABC_transporter_C-like"/>
</dbReference>
<evidence type="ECO:0000256" key="5">
    <source>
        <dbReference type="ARBA" id="ARBA00022737"/>
    </source>
</evidence>
<dbReference type="FunFam" id="1.20.1560.10:FF:000005">
    <property type="entry name" value="ATP-binding cassette, sub-family C (CFTR/MRP), member 9"/>
    <property type="match status" value="1"/>
</dbReference>
<reference evidence="16" key="1">
    <citation type="submission" date="2025-08" db="UniProtKB">
        <authorList>
            <consortium name="Ensembl"/>
        </authorList>
    </citation>
    <scope>IDENTIFICATION</scope>
</reference>
<comment type="subcellular location">
    <subcellularLocation>
        <location evidence="1">Cell membrane</location>
        <topology evidence="1">Multi-pass membrane protein</topology>
    </subcellularLocation>
</comment>
<name>A0A673IGR3_9TELE</name>
<dbReference type="InterPro" id="IPR017871">
    <property type="entry name" value="ABC_transporter-like_CS"/>
</dbReference>
<keyword evidence="9 13" id="KW-0472">Membrane</keyword>
<dbReference type="PANTHER" id="PTHR24223:SF173">
    <property type="entry name" value="ATP-BINDING CASSETTE SUB-FAMILY C MEMBER 9"/>
    <property type="match status" value="1"/>
</dbReference>
<comment type="similarity">
    <text evidence="2">Belongs to the ABC transporter superfamily. ABCC family. Conjugate transporter (TC 3.A.1.208) subfamily.</text>
</comment>
<dbReference type="SUPFAM" id="SSF90123">
    <property type="entry name" value="ABC transporter transmembrane region"/>
    <property type="match status" value="2"/>
</dbReference>
<dbReference type="GO" id="GO:0016887">
    <property type="term" value="F:ATP hydrolysis activity"/>
    <property type="evidence" value="ECO:0007669"/>
    <property type="project" value="InterPro"/>
</dbReference>
<dbReference type="InterPro" id="IPR047080">
    <property type="entry name" value="ABCC9_ATP-bd_dom1"/>
</dbReference>
<dbReference type="Pfam" id="PF00005">
    <property type="entry name" value="ABC_tran"/>
    <property type="match status" value="2"/>
</dbReference>
<keyword evidence="4 13" id="KW-0812">Transmembrane</keyword>
<proteinExistence type="inferred from homology"/>
<accession>A0A673IGR3</accession>
<dbReference type="SUPFAM" id="SSF52540">
    <property type="entry name" value="P-loop containing nucleoside triphosphate hydrolases"/>
    <property type="match status" value="2"/>
</dbReference>
<evidence type="ECO:0000256" key="11">
    <source>
        <dbReference type="ARBA" id="ARBA00023180"/>
    </source>
</evidence>
<dbReference type="CDD" id="cd03290">
    <property type="entry name" value="ABCC_SUR1_N"/>
    <property type="match status" value="1"/>
</dbReference>
<dbReference type="InterPro" id="IPR027417">
    <property type="entry name" value="P-loop_NTPase"/>
</dbReference>
<keyword evidence="7" id="KW-0067">ATP-binding</keyword>
<keyword evidence="3" id="KW-0813">Transport</keyword>
<dbReference type="GO" id="GO:0032991">
    <property type="term" value="C:protein-containing complex"/>
    <property type="evidence" value="ECO:0007669"/>
    <property type="project" value="UniProtKB-ARBA"/>
</dbReference>
<evidence type="ECO:0000256" key="4">
    <source>
        <dbReference type="ARBA" id="ARBA00022692"/>
    </source>
</evidence>